<dbReference type="Proteomes" id="UP000724874">
    <property type="component" value="Unassembled WGS sequence"/>
</dbReference>
<dbReference type="SMART" id="SM00195">
    <property type="entry name" value="DSPc"/>
    <property type="match status" value="1"/>
</dbReference>
<dbReference type="EMBL" id="JADNYJ010000004">
    <property type="protein sequence ID" value="KAF8911671.1"/>
    <property type="molecule type" value="Genomic_DNA"/>
</dbReference>
<name>A0A9P5P1P9_GYMJU</name>
<dbReference type="AlphaFoldDB" id="A0A9P5P1P9"/>
<dbReference type="InterPro" id="IPR000387">
    <property type="entry name" value="Tyr_Pase_dom"/>
</dbReference>
<dbReference type="PANTHER" id="PTHR10159">
    <property type="entry name" value="DUAL SPECIFICITY PROTEIN PHOSPHATASE"/>
    <property type="match status" value="1"/>
</dbReference>
<dbReference type="GO" id="GO:0033550">
    <property type="term" value="F:MAP kinase tyrosine phosphatase activity"/>
    <property type="evidence" value="ECO:0007669"/>
    <property type="project" value="TreeGrafter"/>
</dbReference>
<dbReference type="EC" id="3.1.3.48" evidence="2"/>
<feature type="domain" description="Tyrosine specific protein phosphatases" evidence="6">
    <location>
        <begin position="84"/>
        <end position="139"/>
    </location>
</feature>
<gene>
    <name evidence="7" type="ORF">CPB84DRAFT_1743038</name>
</gene>
<keyword evidence="3" id="KW-0378">Hydrolase</keyword>
<evidence type="ECO:0000259" key="6">
    <source>
        <dbReference type="PROSITE" id="PS50056"/>
    </source>
</evidence>
<keyword evidence="4" id="KW-0904">Protein phosphatase</keyword>
<dbReference type="InterPro" id="IPR016130">
    <property type="entry name" value="Tyr_Pase_AS"/>
</dbReference>
<proteinExistence type="inferred from homology"/>
<protein>
    <recommendedName>
        <fullName evidence="2">protein-tyrosine-phosphatase</fullName>
        <ecNumber evidence="2">3.1.3.48</ecNumber>
    </recommendedName>
</protein>
<organism evidence="7 8">
    <name type="scientific">Gymnopilus junonius</name>
    <name type="common">Spectacular rustgill mushroom</name>
    <name type="synonym">Gymnopilus spectabilis subsp. junonius</name>
    <dbReference type="NCBI Taxonomy" id="109634"/>
    <lineage>
        <taxon>Eukaryota</taxon>
        <taxon>Fungi</taxon>
        <taxon>Dikarya</taxon>
        <taxon>Basidiomycota</taxon>
        <taxon>Agaricomycotina</taxon>
        <taxon>Agaricomycetes</taxon>
        <taxon>Agaricomycetidae</taxon>
        <taxon>Agaricales</taxon>
        <taxon>Agaricineae</taxon>
        <taxon>Hymenogastraceae</taxon>
        <taxon>Gymnopilus</taxon>
    </lineage>
</organism>
<dbReference type="GO" id="GO:0008330">
    <property type="term" value="F:protein tyrosine/threonine phosphatase activity"/>
    <property type="evidence" value="ECO:0007669"/>
    <property type="project" value="TreeGrafter"/>
</dbReference>
<evidence type="ECO:0000256" key="4">
    <source>
        <dbReference type="ARBA" id="ARBA00022912"/>
    </source>
</evidence>
<feature type="domain" description="Tyrosine-protein phosphatase" evidence="5">
    <location>
        <begin position="13"/>
        <end position="158"/>
    </location>
</feature>
<evidence type="ECO:0000256" key="1">
    <source>
        <dbReference type="ARBA" id="ARBA00008601"/>
    </source>
</evidence>
<dbReference type="InterPro" id="IPR020422">
    <property type="entry name" value="TYR_PHOSPHATASE_DUAL_dom"/>
</dbReference>
<evidence type="ECO:0000313" key="7">
    <source>
        <dbReference type="EMBL" id="KAF8911671.1"/>
    </source>
</evidence>
<comment type="caution">
    <text evidence="7">The sequence shown here is derived from an EMBL/GenBank/DDBJ whole genome shotgun (WGS) entry which is preliminary data.</text>
</comment>
<dbReference type="OrthoDB" id="10252009at2759"/>
<dbReference type="InterPro" id="IPR000340">
    <property type="entry name" value="Dual-sp_phosphatase_cat-dom"/>
</dbReference>
<dbReference type="InterPro" id="IPR029021">
    <property type="entry name" value="Prot-tyrosine_phosphatase-like"/>
</dbReference>
<evidence type="ECO:0000256" key="2">
    <source>
        <dbReference type="ARBA" id="ARBA00013064"/>
    </source>
</evidence>
<sequence>MSSNQSISKDTNAPVFILAPYLYLGPRTAASPASVRANDFTHVLTIGSTSPPKGPHTNNVIYRRIPLSHYPSSERIKDAIDIANNFIESTRALKNGKVLVHCTAGVSRSPTIIVVYLMRAYGMSLKDALGMVIRARPSANPNQVLLQRLKEVEVTFRGKSSLEIDVLPTKKSERLALFSLHDV</sequence>
<comment type="similarity">
    <text evidence="1">Belongs to the protein-tyrosine phosphatase family. Non-receptor class dual specificity subfamily.</text>
</comment>
<evidence type="ECO:0000259" key="5">
    <source>
        <dbReference type="PROSITE" id="PS50054"/>
    </source>
</evidence>
<dbReference type="GO" id="GO:0005737">
    <property type="term" value="C:cytoplasm"/>
    <property type="evidence" value="ECO:0007669"/>
    <property type="project" value="TreeGrafter"/>
</dbReference>
<dbReference type="CDD" id="cd14498">
    <property type="entry name" value="DSP"/>
    <property type="match status" value="1"/>
</dbReference>
<keyword evidence="8" id="KW-1185">Reference proteome</keyword>
<evidence type="ECO:0000256" key="3">
    <source>
        <dbReference type="ARBA" id="ARBA00022801"/>
    </source>
</evidence>
<evidence type="ECO:0000313" key="8">
    <source>
        <dbReference type="Proteomes" id="UP000724874"/>
    </source>
</evidence>
<dbReference type="GO" id="GO:0017017">
    <property type="term" value="F:MAP kinase tyrosine/serine/threonine phosphatase activity"/>
    <property type="evidence" value="ECO:0007669"/>
    <property type="project" value="TreeGrafter"/>
</dbReference>
<dbReference type="PROSITE" id="PS50054">
    <property type="entry name" value="TYR_PHOSPHATASE_DUAL"/>
    <property type="match status" value="1"/>
</dbReference>
<dbReference type="PANTHER" id="PTHR10159:SF511">
    <property type="entry name" value="DUAL SPECIFICITY PROTEIN PHOSPHATASE 1"/>
    <property type="match status" value="1"/>
</dbReference>
<dbReference type="PROSITE" id="PS00383">
    <property type="entry name" value="TYR_PHOSPHATASE_1"/>
    <property type="match status" value="1"/>
</dbReference>
<accession>A0A9P5P1P9</accession>
<dbReference type="Gene3D" id="3.90.190.10">
    <property type="entry name" value="Protein tyrosine phosphatase superfamily"/>
    <property type="match status" value="1"/>
</dbReference>
<dbReference type="SUPFAM" id="SSF52799">
    <property type="entry name" value="(Phosphotyrosine protein) phosphatases II"/>
    <property type="match status" value="1"/>
</dbReference>
<dbReference type="GO" id="GO:0043409">
    <property type="term" value="P:negative regulation of MAPK cascade"/>
    <property type="evidence" value="ECO:0007669"/>
    <property type="project" value="TreeGrafter"/>
</dbReference>
<dbReference type="PROSITE" id="PS50056">
    <property type="entry name" value="TYR_PHOSPHATASE_2"/>
    <property type="match status" value="1"/>
</dbReference>
<dbReference type="Pfam" id="PF00782">
    <property type="entry name" value="DSPc"/>
    <property type="match status" value="1"/>
</dbReference>
<reference evidence="7" key="1">
    <citation type="submission" date="2020-11" db="EMBL/GenBank/DDBJ databases">
        <authorList>
            <consortium name="DOE Joint Genome Institute"/>
            <person name="Ahrendt S."/>
            <person name="Riley R."/>
            <person name="Andreopoulos W."/>
            <person name="LaButti K."/>
            <person name="Pangilinan J."/>
            <person name="Ruiz-duenas F.J."/>
            <person name="Barrasa J.M."/>
            <person name="Sanchez-Garcia M."/>
            <person name="Camarero S."/>
            <person name="Miyauchi S."/>
            <person name="Serrano A."/>
            <person name="Linde D."/>
            <person name="Babiker R."/>
            <person name="Drula E."/>
            <person name="Ayuso-Fernandez I."/>
            <person name="Pacheco R."/>
            <person name="Padilla G."/>
            <person name="Ferreira P."/>
            <person name="Barriuso J."/>
            <person name="Kellner H."/>
            <person name="Castanera R."/>
            <person name="Alfaro M."/>
            <person name="Ramirez L."/>
            <person name="Pisabarro A.G."/>
            <person name="Kuo A."/>
            <person name="Tritt A."/>
            <person name="Lipzen A."/>
            <person name="He G."/>
            <person name="Yan M."/>
            <person name="Ng V."/>
            <person name="Cullen D."/>
            <person name="Martin F."/>
            <person name="Rosso M.-N."/>
            <person name="Henrissat B."/>
            <person name="Hibbett D."/>
            <person name="Martinez A.T."/>
            <person name="Grigoriev I.V."/>
        </authorList>
    </citation>
    <scope>NUCLEOTIDE SEQUENCE</scope>
    <source>
        <strain evidence="7">AH 44721</strain>
    </source>
</reference>